<organism evidence="3 4">
    <name type="scientific">Labilithrix luteola</name>
    <dbReference type="NCBI Taxonomy" id="1391654"/>
    <lineage>
        <taxon>Bacteria</taxon>
        <taxon>Pseudomonadati</taxon>
        <taxon>Myxococcota</taxon>
        <taxon>Polyangia</taxon>
        <taxon>Polyangiales</taxon>
        <taxon>Labilitrichaceae</taxon>
        <taxon>Labilithrix</taxon>
    </lineage>
</organism>
<dbReference type="CDD" id="cd01038">
    <property type="entry name" value="Endonuclease_DUF559"/>
    <property type="match status" value="1"/>
</dbReference>
<evidence type="ECO:0000313" key="4">
    <source>
        <dbReference type="Proteomes" id="UP000064967"/>
    </source>
</evidence>
<reference evidence="3 4" key="1">
    <citation type="submission" date="2015-08" db="EMBL/GenBank/DDBJ databases">
        <authorList>
            <person name="Babu N.S."/>
            <person name="Beckwith C.J."/>
            <person name="Beseler K.G."/>
            <person name="Brison A."/>
            <person name="Carone J.V."/>
            <person name="Caskin T.P."/>
            <person name="Diamond M."/>
            <person name="Durham M.E."/>
            <person name="Foxe J.M."/>
            <person name="Go M."/>
            <person name="Henderson B.A."/>
            <person name="Jones I.B."/>
            <person name="McGettigan J.A."/>
            <person name="Micheletti S.J."/>
            <person name="Nasrallah M.E."/>
            <person name="Ortiz D."/>
            <person name="Piller C.R."/>
            <person name="Privatt S.R."/>
            <person name="Schneider S.L."/>
            <person name="Sharp S."/>
            <person name="Smith T.C."/>
            <person name="Stanton J.D."/>
            <person name="Ullery H.E."/>
            <person name="Wilson R.J."/>
            <person name="Serrano M.G."/>
            <person name="Buck G."/>
            <person name="Lee V."/>
            <person name="Wang Y."/>
            <person name="Carvalho R."/>
            <person name="Voegtly L."/>
            <person name="Shi R."/>
            <person name="Duckworth R."/>
            <person name="Johnson A."/>
            <person name="Loviza R."/>
            <person name="Walstead R."/>
            <person name="Shah Z."/>
            <person name="Kiflezghi M."/>
            <person name="Wade K."/>
            <person name="Ball S.L."/>
            <person name="Bradley K.W."/>
            <person name="Asai D.J."/>
            <person name="Bowman C.A."/>
            <person name="Russell D.A."/>
            <person name="Pope W.H."/>
            <person name="Jacobs-Sera D."/>
            <person name="Hendrix R.W."/>
            <person name="Hatfull G.F."/>
        </authorList>
    </citation>
    <scope>NUCLEOTIDE SEQUENCE [LARGE SCALE GENOMIC DNA]</scope>
    <source>
        <strain evidence="3 4">DSM 27648</strain>
    </source>
</reference>
<keyword evidence="3" id="KW-0808">Transferase</keyword>
<feature type="compositionally biased region" description="Pro residues" evidence="1">
    <location>
        <begin position="85"/>
        <end position="99"/>
    </location>
</feature>
<dbReference type="Proteomes" id="UP000064967">
    <property type="component" value="Chromosome"/>
</dbReference>
<dbReference type="PANTHER" id="PTHR38590:SF1">
    <property type="entry name" value="BLL0828 PROTEIN"/>
    <property type="match status" value="1"/>
</dbReference>
<feature type="domain" description="DUF559" evidence="2">
    <location>
        <begin position="1"/>
        <end position="76"/>
    </location>
</feature>
<evidence type="ECO:0000259" key="2">
    <source>
        <dbReference type="Pfam" id="PF04480"/>
    </source>
</evidence>
<accession>A0A0K1PZA3</accession>
<dbReference type="STRING" id="1391654.AKJ09_05486"/>
<gene>
    <name evidence="3" type="ORF">AKJ09_05486</name>
</gene>
<keyword evidence="4" id="KW-1185">Reference proteome</keyword>
<dbReference type="InterPro" id="IPR011335">
    <property type="entry name" value="Restrct_endonuc-II-like"/>
</dbReference>
<dbReference type="InterPro" id="IPR007569">
    <property type="entry name" value="DUF559"/>
</dbReference>
<dbReference type="PANTHER" id="PTHR38590">
    <property type="entry name" value="BLL0828 PROTEIN"/>
    <property type="match status" value="1"/>
</dbReference>
<evidence type="ECO:0000313" key="3">
    <source>
        <dbReference type="EMBL" id="AKU98822.1"/>
    </source>
</evidence>
<dbReference type="Gene3D" id="3.40.960.10">
    <property type="entry name" value="VSR Endonuclease"/>
    <property type="match status" value="1"/>
</dbReference>
<evidence type="ECO:0000256" key="1">
    <source>
        <dbReference type="SAM" id="MobiDB-lite"/>
    </source>
</evidence>
<keyword evidence="3" id="KW-0489">Methyltransferase</keyword>
<dbReference type="GO" id="GO:0008168">
    <property type="term" value="F:methyltransferase activity"/>
    <property type="evidence" value="ECO:0007669"/>
    <property type="project" value="UniProtKB-KW"/>
</dbReference>
<proteinExistence type="predicted"/>
<dbReference type="Pfam" id="PF04480">
    <property type="entry name" value="DUF559"/>
    <property type="match status" value="1"/>
</dbReference>
<protein>
    <submittedName>
        <fullName evidence="3">DNA methylase, putative</fullName>
    </submittedName>
</protein>
<dbReference type="KEGG" id="llu:AKJ09_05486"/>
<dbReference type="GO" id="GO:0032259">
    <property type="term" value="P:methylation"/>
    <property type="evidence" value="ECO:0007669"/>
    <property type="project" value="UniProtKB-KW"/>
</dbReference>
<dbReference type="EMBL" id="CP012333">
    <property type="protein sequence ID" value="AKU98822.1"/>
    <property type="molecule type" value="Genomic_DNA"/>
</dbReference>
<dbReference type="SUPFAM" id="SSF52980">
    <property type="entry name" value="Restriction endonuclease-like"/>
    <property type="match status" value="1"/>
</dbReference>
<name>A0A0K1PZA3_9BACT</name>
<sequence>MKFRRQEPLGRYIVDFLCVERWLIVEADGALHFPKPRRDRERDEFFETLGFTVLRFENCVVLSFPDEVRERIRAALRAPGSRGLPPLPELPLLPPGEGE</sequence>
<feature type="region of interest" description="Disordered" evidence="1">
    <location>
        <begin position="79"/>
        <end position="99"/>
    </location>
</feature>
<dbReference type="AlphaFoldDB" id="A0A0K1PZA3"/>
<dbReference type="InterPro" id="IPR047216">
    <property type="entry name" value="Endonuclease_DUF559_bact"/>
</dbReference>